<dbReference type="Proteomes" id="UP000664859">
    <property type="component" value="Unassembled WGS sequence"/>
</dbReference>
<dbReference type="OrthoDB" id="5043642at2759"/>
<dbReference type="AlphaFoldDB" id="A0A836CCM7"/>
<evidence type="ECO:0000256" key="1">
    <source>
        <dbReference type="ARBA" id="ARBA00022679"/>
    </source>
</evidence>
<dbReference type="SUPFAM" id="SSF55729">
    <property type="entry name" value="Acyl-CoA N-acyltransferases (Nat)"/>
    <property type="match status" value="1"/>
</dbReference>
<gene>
    <name evidence="3" type="ORF">JKP88DRAFT_264072</name>
</gene>
<comment type="caution">
    <text evidence="3">The sequence shown here is derived from an EMBL/GenBank/DDBJ whole genome shotgun (WGS) entry which is preliminary data.</text>
</comment>
<dbReference type="EMBL" id="JAFCMP010000412">
    <property type="protein sequence ID" value="KAG5180188.1"/>
    <property type="molecule type" value="Genomic_DNA"/>
</dbReference>
<dbReference type="InterPro" id="IPR016181">
    <property type="entry name" value="Acyl_CoA_acyltransferase"/>
</dbReference>
<dbReference type="GO" id="GO:0008080">
    <property type="term" value="F:N-acetyltransferase activity"/>
    <property type="evidence" value="ECO:0007669"/>
    <property type="project" value="InterPro"/>
</dbReference>
<organism evidence="3 4">
    <name type="scientific">Tribonema minus</name>
    <dbReference type="NCBI Taxonomy" id="303371"/>
    <lineage>
        <taxon>Eukaryota</taxon>
        <taxon>Sar</taxon>
        <taxon>Stramenopiles</taxon>
        <taxon>Ochrophyta</taxon>
        <taxon>PX clade</taxon>
        <taxon>Xanthophyceae</taxon>
        <taxon>Tribonematales</taxon>
        <taxon>Tribonemataceae</taxon>
        <taxon>Tribonema</taxon>
    </lineage>
</organism>
<dbReference type="InterPro" id="IPR039135">
    <property type="entry name" value="NAT9-like"/>
</dbReference>
<evidence type="ECO:0000313" key="3">
    <source>
        <dbReference type="EMBL" id="KAG5180188.1"/>
    </source>
</evidence>
<sequence length="199" mass="22214">MRDNWKIALKGARVLLVPYRKRHVAKYHNWMQDPAIQEATASEPLSLPEEYAMQSDLHSAAHAEGGADAAQCGDHCDEARMIGDVNLFFGADHDDPAAAEVEVLRTYFGAKRHRGSALRCRRATAERTHCTCSLTTSRICCAARAAIVPRPCKVMIAEAAYRRRGYAREAVAMLMRYGVESLGVSRYFCKVNFNFKCLS</sequence>
<evidence type="ECO:0000313" key="4">
    <source>
        <dbReference type="Proteomes" id="UP000664859"/>
    </source>
</evidence>
<keyword evidence="4" id="KW-1185">Reference proteome</keyword>
<dbReference type="Gene3D" id="3.40.630.30">
    <property type="match status" value="2"/>
</dbReference>
<proteinExistence type="predicted"/>
<protein>
    <recommendedName>
        <fullName evidence="5">N-acetyltransferase domain-containing protein</fullName>
    </recommendedName>
</protein>
<accession>A0A836CCM7</accession>
<name>A0A836CCM7_9STRA</name>
<evidence type="ECO:0000256" key="2">
    <source>
        <dbReference type="ARBA" id="ARBA00023315"/>
    </source>
</evidence>
<dbReference type="PANTHER" id="PTHR13256:SF16">
    <property type="entry name" value="ALPHA_BETA-TUBULIN-N-ACETYLTRANSFERASE 9"/>
    <property type="match status" value="1"/>
</dbReference>
<dbReference type="PANTHER" id="PTHR13256">
    <property type="entry name" value="N-ACETYLTRANSFERASE 9"/>
    <property type="match status" value="1"/>
</dbReference>
<evidence type="ECO:0008006" key="5">
    <source>
        <dbReference type="Google" id="ProtNLM"/>
    </source>
</evidence>
<keyword evidence="2" id="KW-0012">Acyltransferase</keyword>
<keyword evidence="1" id="KW-0808">Transferase</keyword>
<reference evidence="3" key="1">
    <citation type="submission" date="2021-02" db="EMBL/GenBank/DDBJ databases">
        <title>First Annotated Genome of the Yellow-green Alga Tribonema minus.</title>
        <authorList>
            <person name="Mahan K.M."/>
        </authorList>
    </citation>
    <scope>NUCLEOTIDE SEQUENCE</scope>
    <source>
        <strain evidence="3">UTEX B ZZ1240</strain>
    </source>
</reference>